<comment type="function">
    <text evidence="10">Mannosyltransferase that operates in the biosynthetic pathway of dolichol-linked oligosaccharides, the glycan precursors employed in protein asparagine (N)-glycosylation. The assembly of dolichol-linked oligosaccharides begins on the cytosolic side of the endoplasmic reticulum membrane and finishes in its lumen. The sequential addition of sugars to dolichol pyrophosphate produces dolichol-linked oligosaccharides containing fourteen sugars, including two GlcNAcs, nine mannoses and three glucoses. Once assembled, the oligosaccharide is transferred from the lipid to nascent proteins by oligosaccharyltransferases. In the lumen of the endoplasmic reticulum, adds the eighth mannose residue in an alpha-1,6 linkage onto Man(7)GlcNAc(2)-PP-dolichol to produce Man(8)GlcNAc(2)-PP-dolichol.</text>
</comment>
<dbReference type="RefSeq" id="XP_051610580.1">
    <property type="nucleotide sequence ID" value="XM_051755313.1"/>
</dbReference>
<feature type="transmembrane region" description="Helical" evidence="12">
    <location>
        <begin position="346"/>
        <end position="365"/>
    </location>
</feature>
<comment type="similarity">
    <text evidence="3 12">Belongs to the glycosyltransferase 22 family.</text>
</comment>
<evidence type="ECO:0000256" key="4">
    <source>
        <dbReference type="ARBA" id="ARBA00022676"/>
    </source>
</evidence>
<keyword evidence="4 12" id="KW-0328">Glycosyltransferase</keyword>
<evidence type="ECO:0000256" key="9">
    <source>
        <dbReference type="ARBA" id="ARBA00023136"/>
    </source>
</evidence>
<dbReference type="GO" id="GO:0005789">
    <property type="term" value="C:endoplasmic reticulum membrane"/>
    <property type="evidence" value="ECO:0007669"/>
    <property type="project" value="UniProtKB-SubCell"/>
</dbReference>
<keyword evidence="6 12" id="KW-0812">Transmembrane</keyword>
<keyword evidence="14" id="KW-1185">Reference proteome</keyword>
<comment type="pathway">
    <text evidence="2">Protein modification; protein glycosylation.</text>
</comment>
<dbReference type="PANTHER" id="PTHR22760">
    <property type="entry name" value="GLYCOSYLTRANSFERASE"/>
    <property type="match status" value="1"/>
</dbReference>
<evidence type="ECO:0000256" key="1">
    <source>
        <dbReference type="ARBA" id="ARBA00004477"/>
    </source>
</evidence>
<keyword evidence="7 12" id="KW-0256">Endoplasmic reticulum</keyword>
<evidence type="ECO:0000256" key="11">
    <source>
        <dbReference type="ARBA" id="ARBA00048899"/>
    </source>
</evidence>
<evidence type="ECO:0000256" key="8">
    <source>
        <dbReference type="ARBA" id="ARBA00022989"/>
    </source>
</evidence>
<evidence type="ECO:0000256" key="7">
    <source>
        <dbReference type="ARBA" id="ARBA00022824"/>
    </source>
</evidence>
<proteinExistence type="inferred from homology"/>
<comment type="caution">
    <text evidence="13">The sequence shown here is derived from an EMBL/GenBank/DDBJ whole genome shotgun (WGS) entry which is preliminary data.</text>
</comment>
<dbReference type="InterPro" id="IPR005599">
    <property type="entry name" value="GPI_mannosylTrfase"/>
</dbReference>
<dbReference type="EMBL" id="JAIHNG010000046">
    <property type="protein sequence ID" value="KAI5965013.1"/>
    <property type="molecule type" value="Genomic_DNA"/>
</dbReference>
<dbReference type="EC" id="2.4.1.-" evidence="12"/>
<dbReference type="GO" id="GO:0006487">
    <property type="term" value="P:protein N-linked glycosylation"/>
    <property type="evidence" value="ECO:0007669"/>
    <property type="project" value="TreeGrafter"/>
</dbReference>
<evidence type="ECO:0000256" key="5">
    <source>
        <dbReference type="ARBA" id="ARBA00022679"/>
    </source>
</evidence>
<dbReference type="GeneID" id="76148865"/>
<feature type="transmembrane region" description="Helical" evidence="12">
    <location>
        <begin position="218"/>
        <end position="239"/>
    </location>
</feature>
<dbReference type="Proteomes" id="UP001204833">
    <property type="component" value="Unassembled WGS sequence"/>
</dbReference>
<protein>
    <recommendedName>
        <fullName evidence="12">Mannosyltransferase</fullName>
        <ecNumber evidence="12">2.4.1.-</ecNumber>
    </recommendedName>
</protein>
<keyword evidence="9 12" id="KW-0472">Membrane</keyword>
<evidence type="ECO:0000256" key="6">
    <source>
        <dbReference type="ARBA" id="ARBA00022692"/>
    </source>
</evidence>
<evidence type="ECO:0000313" key="14">
    <source>
        <dbReference type="Proteomes" id="UP001204833"/>
    </source>
</evidence>
<organism evidence="13 14">
    <name type="scientific">Candida theae</name>
    <dbReference type="NCBI Taxonomy" id="1198502"/>
    <lineage>
        <taxon>Eukaryota</taxon>
        <taxon>Fungi</taxon>
        <taxon>Dikarya</taxon>
        <taxon>Ascomycota</taxon>
        <taxon>Saccharomycotina</taxon>
        <taxon>Pichiomycetes</taxon>
        <taxon>Debaryomycetaceae</taxon>
        <taxon>Candida/Lodderomyces clade</taxon>
        <taxon>Candida</taxon>
    </lineage>
</organism>
<dbReference type="AlphaFoldDB" id="A0AAD5BI12"/>
<reference evidence="13 14" key="1">
    <citation type="journal article" date="2022" name="DNA Res.">
        <title>Genome analysis of five recently described species of the CUG-Ser clade uncovers Candida theae as a new hybrid lineage with pathogenic potential in the Candida parapsilosis species complex.</title>
        <authorList>
            <person name="Mixao V."/>
            <person name="Del Olmo V."/>
            <person name="Hegedusova E."/>
            <person name="Saus E."/>
            <person name="Pryszcz L."/>
            <person name="Cillingova A."/>
            <person name="Nosek J."/>
            <person name="Gabaldon T."/>
        </authorList>
    </citation>
    <scope>NUCLEOTIDE SEQUENCE [LARGE SCALE GENOMIC DNA]</scope>
    <source>
        <strain evidence="13 14">CBS 12239</strain>
    </source>
</reference>
<feature type="transmembrane region" description="Helical" evidence="12">
    <location>
        <begin position="139"/>
        <end position="157"/>
    </location>
</feature>
<evidence type="ECO:0000256" key="12">
    <source>
        <dbReference type="RuleBase" id="RU363075"/>
    </source>
</evidence>
<evidence type="ECO:0000256" key="10">
    <source>
        <dbReference type="ARBA" id="ARBA00044721"/>
    </source>
</evidence>
<gene>
    <name evidence="13" type="ORF">KGF57_000806</name>
</gene>
<sequence length="558" mass="62201">MKKFNKVLDAALIALVTYYLVISPYTKVEESFNIQAIHDILNHGAFSTEAIEKYDHKQFPGAVPRTFIGSLLLAALAKPVIFVSSIFGKDLLQGDQLQLQSIVRGTLGLANALSLIRLRDQLNKVTFRDRGSRIKGLNGFWYSILLLSQFHLMYYSSRTLPNFIALPLVNLALSKLVVGDLSGLTWLAMTGAIFRVEVGVFAVVIAVVSSLIFGQSNIVANIVFLLAGAVFGTAASFCIDSYFWGEPLVPEISSFVFNIVNGNASEWGVEPWGAYFNKYLFKLFRPPVILMLSAVGFLSDPADDGVAMTNTKAVRHPARNSLRILFTSSILFIAIMSFQPHKEWRFIIYTVPVFTLQAANGLSNISIKWSLGFSNKLLTLIISFLILVSTLLSLYSGYISSFNYPGGEALQYANDYVLENFSGKNVSLHIDVPACMTGVTRFGELHLEEVRYDKTESEVKYEDFDLVITTEPLSDWKLLHTAKIFKSLDPTTIFKLIQTQRANRSTAVVLLKIVAEEFMSGSNETLLNLLRSTIALEDYIHIYQNPTHSKENRIDSVS</sequence>
<dbReference type="GO" id="GO:0052917">
    <property type="term" value="F:dol-P-Man:Man(7)GlcNAc(2)-PP-Dol alpha-1,6-mannosyltransferase activity"/>
    <property type="evidence" value="ECO:0007669"/>
    <property type="project" value="UniProtKB-EC"/>
</dbReference>
<comment type="catalytic activity">
    <reaction evidence="11">
        <text>an alpha-D-Man-(1-&gt;2)-alpha-D-Man-(1-&gt;2)-alpha-D-Man-(1-&gt;3)-[alpha-D-Man-(1-&gt;2)-alpha-D-Man-(1-&gt;3)-alpha-D-Man-(1-&gt;6)]-beta-D-Man-(1-&gt;4)-beta-D-GlcNAc-(1-&gt;4)-alpha-D-GlcNAc-diphospho-di-trans,poly-cis-dolichol + a di-trans,poly-cis-dolichyl beta-D-mannosyl phosphate = an alpha-D-Man-(1-&gt;2)-alpha-D-Man-(1-&gt;2)-alpha-D-Man-(1-&gt;3)-[alpha-D-Man-(1-&gt;2)-alpha-D-Man-(1-&gt;3)-[alpha-D-Man-(1-&gt;6)]-alpha-D-Man-(1-&gt;6)]-beta-D-Man-(1-&gt;4)-beta-D-GlcNAc-(1-&gt;4)-alpha-D-GlcNAc-diphospho-di-trans,poly-cis-dolichol + a di-trans,poly-cis-dolichyl phosphate + H(+)</text>
        <dbReference type="Rhea" id="RHEA:29535"/>
        <dbReference type="Rhea" id="RHEA-COMP:19498"/>
        <dbReference type="Rhea" id="RHEA-COMP:19501"/>
        <dbReference type="Rhea" id="RHEA-COMP:19518"/>
        <dbReference type="Rhea" id="RHEA-COMP:19519"/>
        <dbReference type="ChEBI" id="CHEBI:15378"/>
        <dbReference type="ChEBI" id="CHEBI:57683"/>
        <dbReference type="ChEBI" id="CHEBI:58211"/>
        <dbReference type="ChEBI" id="CHEBI:132517"/>
        <dbReference type="ChEBI" id="CHEBI:132519"/>
        <dbReference type="EC" id="2.4.1.260"/>
    </reaction>
    <physiologicalReaction direction="left-to-right" evidence="11">
        <dbReference type="Rhea" id="RHEA:29536"/>
    </physiologicalReaction>
</comment>
<name>A0AAD5BI12_9ASCO</name>
<comment type="subcellular location">
    <subcellularLocation>
        <location evidence="1 12">Endoplasmic reticulum membrane</location>
        <topology evidence="1 12">Multi-pass membrane protein</topology>
    </subcellularLocation>
</comment>
<feature type="transmembrane region" description="Helical" evidence="12">
    <location>
        <begin position="322"/>
        <end position="340"/>
    </location>
</feature>
<dbReference type="PANTHER" id="PTHR22760:SF1">
    <property type="entry name" value="DOL-P-MAN:MAN(7)GLCNAC(2)-PP-DOL ALPHA-1,6-MANNOSYLTRANSFERASE"/>
    <property type="match status" value="1"/>
</dbReference>
<evidence type="ECO:0000313" key="13">
    <source>
        <dbReference type="EMBL" id="KAI5965013.1"/>
    </source>
</evidence>
<accession>A0AAD5BI12</accession>
<feature type="transmembrane region" description="Helical" evidence="12">
    <location>
        <begin position="377"/>
        <end position="398"/>
    </location>
</feature>
<feature type="transmembrane region" description="Helical" evidence="12">
    <location>
        <begin position="193"/>
        <end position="212"/>
    </location>
</feature>
<keyword evidence="8 12" id="KW-1133">Transmembrane helix</keyword>
<dbReference type="Pfam" id="PF03901">
    <property type="entry name" value="Glyco_transf_22"/>
    <property type="match status" value="1"/>
</dbReference>
<feature type="transmembrane region" description="Helical" evidence="12">
    <location>
        <begin position="67"/>
        <end position="87"/>
    </location>
</feature>
<evidence type="ECO:0000256" key="3">
    <source>
        <dbReference type="ARBA" id="ARBA00007063"/>
    </source>
</evidence>
<keyword evidence="5" id="KW-0808">Transferase</keyword>
<evidence type="ECO:0000256" key="2">
    <source>
        <dbReference type="ARBA" id="ARBA00004922"/>
    </source>
</evidence>